<evidence type="ECO:0000313" key="5">
    <source>
        <dbReference type="Proteomes" id="UP000054337"/>
    </source>
</evidence>
<dbReference type="SUPFAM" id="SSF52540">
    <property type="entry name" value="P-loop containing nucleoside triphosphate hydrolases"/>
    <property type="match status" value="1"/>
</dbReference>
<evidence type="ECO:0000313" key="4">
    <source>
        <dbReference type="EMBL" id="EUN25631.1"/>
    </source>
</evidence>
<dbReference type="EMBL" id="KI968749">
    <property type="protein sequence ID" value="EUN25631.1"/>
    <property type="molecule type" value="Genomic_DNA"/>
</dbReference>
<feature type="region of interest" description="Disordered" evidence="1">
    <location>
        <begin position="1"/>
        <end position="20"/>
    </location>
</feature>
<dbReference type="OrthoDB" id="3665366at2759"/>
<dbReference type="GO" id="GO:0005524">
    <property type="term" value="F:ATP binding"/>
    <property type="evidence" value="ECO:0007669"/>
    <property type="project" value="InterPro"/>
</dbReference>
<gene>
    <name evidence="4" type="ORF">COCVIDRAFT_17195</name>
</gene>
<dbReference type="PANTHER" id="PTHR24115">
    <property type="entry name" value="KINESIN-RELATED"/>
    <property type="match status" value="1"/>
</dbReference>
<dbReference type="HOGENOM" id="CLU_380801_0_0_1"/>
<evidence type="ECO:0000256" key="1">
    <source>
        <dbReference type="SAM" id="MobiDB-lite"/>
    </source>
</evidence>
<feature type="compositionally biased region" description="Polar residues" evidence="1">
    <location>
        <begin position="1"/>
        <end position="16"/>
    </location>
</feature>
<dbReference type="InterPro" id="IPR001752">
    <property type="entry name" value="Kinesin_motor_dom"/>
</dbReference>
<dbReference type="InterPro" id="IPR027417">
    <property type="entry name" value="P-loop_NTPase"/>
</dbReference>
<dbReference type="InterPro" id="IPR036961">
    <property type="entry name" value="Kinesin_motor_dom_sf"/>
</dbReference>
<reference evidence="4 5" key="1">
    <citation type="journal article" date="2013" name="PLoS Genet.">
        <title>Comparative genome structure, secondary metabolite, and effector coding capacity across Cochliobolus pathogens.</title>
        <authorList>
            <person name="Condon B.J."/>
            <person name="Leng Y."/>
            <person name="Wu D."/>
            <person name="Bushley K.E."/>
            <person name="Ohm R.A."/>
            <person name="Otillar R."/>
            <person name="Martin J."/>
            <person name="Schackwitz W."/>
            <person name="Grimwood J."/>
            <person name="MohdZainudin N."/>
            <person name="Xue C."/>
            <person name="Wang R."/>
            <person name="Manning V.A."/>
            <person name="Dhillon B."/>
            <person name="Tu Z.J."/>
            <person name="Steffenson B.J."/>
            <person name="Salamov A."/>
            <person name="Sun H."/>
            <person name="Lowry S."/>
            <person name="LaButti K."/>
            <person name="Han J."/>
            <person name="Copeland A."/>
            <person name="Lindquist E."/>
            <person name="Barry K."/>
            <person name="Schmutz J."/>
            <person name="Baker S.E."/>
            <person name="Ciuffetti L.M."/>
            <person name="Grigoriev I.V."/>
            <person name="Zhong S."/>
            <person name="Turgeon B.G."/>
        </authorList>
    </citation>
    <scope>NUCLEOTIDE SEQUENCE [LARGE SCALE GENOMIC DNA]</scope>
    <source>
        <strain evidence="4 5">FI3</strain>
    </source>
</reference>
<evidence type="ECO:0000256" key="2">
    <source>
        <dbReference type="SAM" id="Phobius"/>
    </source>
</evidence>
<keyword evidence="5" id="KW-1185">Reference proteome</keyword>
<dbReference type="GO" id="GO:0008017">
    <property type="term" value="F:microtubule binding"/>
    <property type="evidence" value="ECO:0007669"/>
    <property type="project" value="InterPro"/>
</dbReference>
<dbReference type="Pfam" id="PF00225">
    <property type="entry name" value="Kinesin"/>
    <property type="match status" value="1"/>
</dbReference>
<name>W7EBW6_BIPV3</name>
<organism evidence="4 5">
    <name type="scientific">Bipolaris victoriae (strain FI3)</name>
    <name type="common">Victoria blight of oats agent</name>
    <name type="synonym">Cochliobolus victoriae</name>
    <dbReference type="NCBI Taxonomy" id="930091"/>
    <lineage>
        <taxon>Eukaryota</taxon>
        <taxon>Fungi</taxon>
        <taxon>Dikarya</taxon>
        <taxon>Ascomycota</taxon>
        <taxon>Pezizomycotina</taxon>
        <taxon>Dothideomycetes</taxon>
        <taxon>Pleosporomycetidae</taxon>
        <taxon>Pleosporales</taxon>
        <taxon>Pleosporineae</taxon>
        <taxon>Pleosporaceae</taxon>
        <taxon>Bipolaris</taxon>
    </lineage>
</organism>
<keyword evidence="2" id="KW-1133">Transmembrane helix</keyword>
<dbReference type="SMART" id="SM00129">
    <property type="entry name" value="KISc"/>
    <property type="match status" value="1"/>
</dbReference>
<evidence type="ECO:0000259" key="3">
    <source>
        <dbReference type="SMART" id="SM00129"/>
    </source>
</evidence>
<dbReference type="RefSeq" id="XP_014555182.1">
    <property type="nucleotide sequence ID" value="XM_014699696.1"/>
</dbReference>
<dbReference type="GO" id="GO:0005871">
    <property type="term" value="C:kinesin complex"/>
    <property type="evidence" value="ECO:0007669"/>
    <property type="project" value="TreeGrafter"/>
</dbReference>
<dbReference type="PRINTS" id="PR00380">
    <property type="entry name" value="KINESINHEAVY"/>
</dbReference>
<proteinExistence type="predicted"/>
<dbReference type="InterPro" id="IPR027640">
    <property type="entry name" value="Kinesin-like_fam"/>
</dbReference>
<sequence>MENNNARVTDTQSLSLTEPDCSRAATKAHTTVTNDAAASQLNHSPVFQLEQRHGPPRDVIETWQEMRDRIRQRYSNSLIDPTNTEPYGGLAWSLIGEAVAYGLVYLLAPLIIDETVLYFVGIIGPSLRTIAWIKFIRYWLPYLIACKFFVGIANRYFQRTPGFLVKYVHHALIATSTRLIQHACSPIAHPSQKDADHPTNTPGFCTHELEQPQSSNAVLAINAQDSDHAVTSPQPRPLASFPSHKIPSGKAKAWPGMMRVLQDVELPPRMHAYDQDANFIRTSTEPKLMGKALENAYGLRKTTPISVNMREQDFPQDKAPEDLVATPLFVLEGQACTLTPGTINDARPNAIEKLSDELGNDVQEVSDVQRSLPSDADNNVSAPHQYRTPPNTIATCWNACQKLVLSIPRITEIESTASDTLGKTFDKSQTITVLEQNVVQTCESSNPDLALSRYQFPYVFDVHTTNQDICRFLQKAIERVARRGGRFGILADGYSGTGKSYTLFEAPDSIARSTGDVLFGYLKLKEVLFSATEVVHSHDRGVFIKPIEFSPTKLQSIKCTERNINAFKKRMLAYPATSAKDFNALVGWTVQSREVCPTATNQNSSRSHLVCQILIPKANGYAMLTLADLAGAEDPSVTEKGSISQLINQERSMFNQQFLAYAENPKKGVFRTGELAKAMRTAFSEHVPLHRPAILYIPHVNKAQSTKSCSRPRLDMGKAIMDVQNDC</sequence>
<feature type="domain" description="Kinesin motor" evidence="3">
    <location>
        <begin position="428"/>
        <end position="673"/>
    </location>
</feature>
<dbReference type="GO" id="GO:0005874">
    <property type="term" value="C:microtubule"/>
    <property type="evidence" value="ECO:0007669"/>
    <property type="project" value="TreeGrafter"/>
</dbReference>
<keyword evidence="2" id="KW-0812">Transmembrane</keyword>
<keyword evidence="2" id="KW-0472">Membrane</keyword>
<dbReference type="GeneID" id="26251961"/>
<accession>W7EBW6</accession>
<dbReference type="GO" id="GO:0016887">
    <property type="term" value="F:ATP hydrolysis activity"/>
    <property type="evidence" value="ECO:0007669"/>
    <property type="project" value="TreeGrafter"/>
</dbReference>
<feature type="transmembrane region" description="Helical" evidence="2">
    <location>
        <begin position="139"/>
        <end position="157"/>
    </location>
</feature>
<dbReference type="Gene3D" id="3.40.850.10">
    <property type="entry name" value="Kinesin motor domain"/>
    <property type="match status" value="1"/>
</dbReference>
<protein>
    <recommendedName>
        <fullName evidence="3">Kinesin motor domain-containing protein</fullName>
    </recommendedName>
</protein>
<dbReference type="GO" id="GO:0007018">
    <property type="term" value="P:microtubule-based movement"/>
    <property type="evidence" value="ECO:0007669"/>
    <property type="project" value="InterPro"/>
</dbReference>
<dbReference type="GO" id="GO:0003777">
    <property type="term" value="F:microtubule motor activity"/>
    <property type="evidence" value="ECO:0007669"/>
    <property type="project" value="InterPro"/>
</dbReference>
<dbReference type="AlphaFoldDB" id="W7EBW6"/>
<dbReference type="Proteomes" id="UP000054337">
    <property type="component" value="Unassembled WGS sequence"/>
</dbReference>